<name>A0A9N8Z2U2_9GLOM</name>
<proteinExistence type="predicted"/>
<protein>
    <submittedName>
        <fullName evidence="1">14638_t:CDS:1</fullName>
    </submittedName>
</protein>
<dbReference type="GO" id="GO:0030246">
    <property type="term" value="F:carbohydrate binding"/>
    <property type="evidence" value="ECO:0007669"/>
    <property type="project" value="InterPro"/>
</dbReference>
<dbReference type="Proteomes" id="UP000789405">
    <property type="component" value="Unassembled WGS sequence"/>
</dbReference>
<evidence type="ECO:0000313" key="2">
    <source>
        <dbReference type="Proteomes" id="UP000789405"/>
    </source>
</evidence>
<reference evidence="1" key="1">
    <citation type="submission" date="2021-06" db="EMBL/GenBank/DDBJ databases">
        <authorList>
            <person name="Kallberg Y."/>
            <person name="Tangrot J."/>
            <person name="Rosling A."/>
        </authorList>
    </citation>
    <scope>NUCLEOTIDE SEQUENCE</scope>
    <source>
        <strain evidence="1">MA453B</strain>
    </source>
</reference>
<keyword evidence="2" id="KW-1185">Reference proteome</keyword>
<dbReference type="SUPFAM" id="SSF49452">
    <property type="entry name" value="Starch-binding domain-like"/>
    <property type="match status" value="1"/>
</dbReference>
<comment type="caution">
    <text evidence="1">The sequence shown here is derived from an EMBL/GenBank/DDBJ whole genome shotgun (WGS) entry which is preliminary data.</text>
</comment>
<evidence type="ECO:0000313" key="1">
    <source>
        <dbReference type="EMBL" id="CAG8468055.1"/>
    </source>
</evidence>
<organism evidence="1 2">
    <name type="scientific">Dentiscutata erythropus</name>
    <dbReference type="NCBI Taxonomy" id="1348616"/>
    <lineage>
        <taxon>Eukaryota</taxon>
        <taxon>Fungi</taxon>
        <taxon>Fungi incertae sedis</taxon>
        <taxon>Mucoromycota</taxon>
        <taxon>Glomeromycotina</taxon>
        <taxon>Glomeromycetes</taxon>
        <taxon>Diversisporales</taxon>
        <taxon>Gigasporaceae</taxon>
        <taxon>Dentiscutata</taxon>
    </lineage>
</organism>
<dbReference type="InterPro" id="IPR013784">
    <property type="entry name" value="Carb-bd-like_fold"/>
</dbReference>
<dbReference type="AlphaFoldDB" id="A0A9N8Z2U2"/>
<dbReference type="InterPro" id="IPR013783">
    <property type="entry name" value="Ig-like_fold"/>
</dbReference>
<dbReference type="EMBL" id="CAJVPY010000361">
    <property type="protein sequence ID" value="CAG8468055.1"/>
    <property type="molecule type" value="Genomic_DNA"/>
</dbReference>
<dbReference type="Gene3D" id="2.60.40.10">
    <property type="entry name" value="Immunoglobulins"/>
    <property type="match status" value="1"/>
</dbReference>
<dbReference type="OrthoDB" id="2447297at2759"/>
<gene>
    <name evidence="1" type="ORF">DERYTH_LOCUS1324</name>
</gene>
<accession>A0A9N8Z2U2</accession>
<sequence length="509" mass="59622">MSYNDDDGNSREIFVTFHVHLPKNFDKSMRPLVVGSIKELGNWKMPVVKLHQTDSESTYWVSDPVKLHLYSPNLDNDFRFVSVIYESVTLENFTKKVMEFQMILKHHNALTVRDIGIDSIFRHFSNAINNYQKIFACVMLAYHIETIQKQTYTLIYLHGNFPSANLLQVLLEVQADNLLPTSAKRPFTFLTSTLVRHNSSKRYSFDWMKMFSVASILDSNYTFLSHINVKPYVDKINKAANPLIYHKIIKTLITISFFGMSSCDFIINKFIGKESIDCEISDFMCDNYISKNVDFNNPYEFEQHFKSITKDLYDCQEKRKTSNKVQIRDNTWALVEFLKNNEFDWNEIEWSENLPPIYDDRTETFTFTLKPVDYYSSSVMYNYEAFIHFNNTRNTRSYDYDLHHESKVCVQKKTEKQTVVDYNKLMSEVKLEIEFSSTASPTFTNNDNMCEYKFDSQNSVHFKREIEVNEVGESISHIKLCGLTITAWKLCYVLDCLQVNGKARPLLAD</sequence>